<comment type="function">
    <text evidence="5">Effector that suppresses plant defense responses during pathogen infection.</text>
</comment>
<sequence length="117" mass="12541">MRLALIFVVVAVATLNTSEASLTSTKDFATVVESHAIIDSAAANAGGGRLLRRGGNGENGINEERGFSLADLLKKLDPVNAAKKAGKKAERIKNMVKTEGDYQAWLRNQAEKLTKDN</sequence>
<comment type="caution">
    <text evidence="6">The sequence shown here is derived from an EMBL/GenBank/DDBJ whole genome shotgun (WGS) entry which is preliminary data.</text>
</comment>
<dbReference type="Pfam" id="PF16810">
    <property type="entry name" value="RXLR"/>
    <property type="match status" value="1"/>
</dbReference>
<accession>A0A9W7D093</accession>
<comment type="domain">
    <text evidence="5">The RxLR-dEER motif acts to carry the protein into the host cell cytoplasm through binding to cell surface phosphatidylinositol-3-phosphate.</text>
</comment>
<evidence type="ECO:0000256" key="2">
    <source>
        <dbReference type="ARBA" id="ARBA00010400"/>
    </source>
</evidence>
<dbReference type="EMBL" id="BSXT01002672">
    <property type="protein sequence ID" value="GMF50298.1"/>
    <property type="molecule type" value="Genomic_DNA"/>
</dbReference>
<evidence type="ECO:0000256" key="4">
    <source>
        <dbReference type="ARBA" id="ARBA00022729"/>
    </source>
</evidence>
<protein>
    <recommendedName>
        <fullName evidence="5">RxLR effector protein</fullName>
    </recommendedName>
</protein>
<dbReference type="InterPro" id="IPR031825">
    <property type="entry name" value="RXLR"/>
</dbReference>
<organism evidence="6 7">
    <name type="scientific">Phytophthora fragariaefolia</name>
    <dbReference type="NCBI Taxonomy" id="1490495"/>
    <lineage>
        <taxon>Eukaryota</taxon>
        <taxon>Sar</taxon>
        <taxon>Stramenopiles</taxon>
        <taxon>Oomycota</taxon>
        <taxon>Peronosporomycetes</taxon>
        <taxon>Peronosporales</taxon>
        <taxon>Peronosporaceae</taxon>
        <taxon>Phytophthora</taxon>
    </lineage>
</organism>
<evidence type="ECO:0000313" key="7">
    <source>
        <dbReference type="Proteomes" id="UP001165121"/>
    </source>
</evidence>
<comment type="subcellular location">
    <subcellularLocation>
        <location evidence="1 5">Secreted</location>
    </subcellularLocation>
</comment>
<keyword evidence="3 5" id="KW-0964">Secreted</keyword>
<name>A0A9W7D093_9STRA</name>
<keyword evidence="7" id="KW-1185">Reference proteome</keyword>
<evidence type="ECO:0000313" key="6">
    <source>
        <dbReference type="EMBL" id="GMF50298.1"/>
    </source>
</evidence>
<evidence type="ECO:0000256" key="1">
    <source>
        <dbReference type="ARBA" id="ARBA00004613"/>
    </source>
</evidence>
<proteinExistence type="inferred from homology"/>
<feature type="chain" id="PRO_5044957518" description="RxLR effector protein" evidence="5">
    <location>
        <begin position="21"/>
        <end position="117"/>
    </location>
</feature>
<feature type="signal peptide" evidence="5">
    <location>
        <begin position="1"/>
        <end position="20"/>
    </location>
</feature>
<keyword evidence="4 5" id="KW-0732">Signal</keyword>
<reference evidence="6" key="1">
    <citation type="submission" date="2023-04" db="EMBL/GenBank/DDBJ databases">
        <title>Phytophthora fragariaefolia NBRC 109709.</title>
        <authorList>
            <person name="Ichikawa N."/>
            <person name="Sato H."/>
            <person name="Tonouchi N."/>
        </authorList>
    </citation>
    <scope>NUCLEOTIDE SEQUENCE</scope>
    <source>
        <strain evidence="6">NBRC 109709</strain>
    </source>
</reference>
<dbReference type="Proteomes" id="UP001165121">
    <property type="component" value="Unassembled WGS sequence"/>
</dbReference>
<gene>
    <name evidence="6" type="ORF">Pfra01_002004700</name>
</gene>
<evidence type="ECO:0000256" key="5">
    <source>
        <dbReference type="RuleBase" id="RU367124"/>
    </source>
</evidence>
<dbReference type="AlphaFoldDB" id="A0A9W7D093"/>
<comment type="similarity">
    <text evidence="2 5">Belongs to the RxLR effector family.</text>
</comment>
<evidence type="ECO:0000256" key="3">
    <source>
        <dbReference type="ARBA" id="ARBA00022525"/>
    </source>
</evidence>